<organism evidence="2">
    <name type="scientific">Anopheles triannulatus</name>
    <dbReference type="NCBI Taxonomy" id="58253"/>
    <lineage>
        <taxon>Eukaryota</taxon>
        <taxon>Metazoa</taxon>
        <taxon>Ecdysozoa</taxon>
        <taxon>Arthropoda</taxon>
        <taxon>Hexapoda</taxon>
        <taxon>Insecta</taxon>
        <taxon>Pterygota</taxon>
        <taxon>Neoptera</taxon>
        <taxon>Endopterygota</taxon>
        <taxon>Diptera</taxon>
        <taxon>Nematocera</taxon>
        <taxon>Culicoidea</taxon>
        <taxon>Culicidae</taxon>
        <taxon>Anophelinae</taxon>
        <taxon>Anopheles</taxon>
    </lineage>
</organism>
<protein>
    <submittedName>
        <fullName evidence="2">Putative secreted protein</fullName>
    </submittedName>
</protein>
<reference evidence="2" key="1">
    <citation type="submission" date="2018-01" db="EMBL/GenBank/DDBJ databases">
        <title>An insight into the sialome of Amazonian anophelines.</title>
        <authorList>
            <person name="Ribeiro J.M."/>
            <person name="Scarpassa V."/>
            <person name="Calvo E."/>
        </authorList>
    </citation>
    <scope>NUCLEOTIDE SEQUENCE</scope>
    <source>
        <tissue evidence="2">Salivary glands</tissue>
    </source>
</reference>
<evidence type="ECO:0000313" key="2">
    <source>
        <dbReference type="EMBL" id="MBW48652.1"/>
    </source>
</evidence>
<dbReference type="AlphaFoldDB" id="A0A2M4B6L9"/>
<sequence length="73" mass="8594">MKTKPLRPRQHNRGCWFRFLLRFCFVPLFNHFVFGGSSVEMEPGRRNGEATFGAKLKPFSEHIRIGSTFFLFL</sequence>
<accession>A0A2M4B6L9</accession>
<name>A0A2M4B6L9_9DIPT</name>
<evidence type="ECO:0000256" key="1">
    <source>
        <dbReference type="SAM" id="SignalP"/>
    </source>
</evidence>
<feature type="chain" id="PRO_5014669549" evidence="1">
    <location>
        <begin position="36"/>
        <end position="73"/>
    </location>
</feature>
<keyword evidence="1" id="KW-0732">Signal</keyword>
<feature type="signal peptide" evidence="1">
    <location>
        <begin position="1"/>
        <end position="35"/>
    </location>
</feature>
<proteinExistence type="predicted"/>
<dbReference type="EMBL" id="GGFK01015331">
    <property type="protein sequence ID" value="MBW48652.1"/>
    <property type="molecule type" value="Transcribed_RNA"/>
</dbReference>